<organism evidence="1 2">
    <name type="scientific">Dendrobium chrysotoxum</name>
    <name type="common">Orchid</name>
    <dbReference type="NCBI Taxonomy" id="161865"/>
    <lineage>
        <taxon>Eukaryota</taxon>
        <taxon>Viridiplantae</taxon>
        <taxon>Streptophyta</taxon>
        <taxon>Embryophyta</taxon>
        <taxon>Tracheophyta</taxon>
        <taxon>Spermatophyta</taxon>
        <taxon>Magnoliopsida</taxon>
        <taxon>Liliopsida</taxon>
        <taxon>Asparagales</taxon>
        <taxon>Orchidaceae</taxon>
        <taxon>Epidendroideae</taxon>
        <taxon>Malaxideae</taxon>
        <taxon>Dendrobiinae</taxon>
        <taxon>Dendrobium</taxon>
    </lineage>
</organism>
<dbReference type="AlphaFoldDB" id="A0AAV7HP76"/>
<dbReference type="EMBL" id="JAGFBR010000002">
    <property type="protein sequence ID" value="KAH0470079.1"/>
    <property type="molecule type" value="Genomic_DNA"/>
</dbReference>
<proteinExistence type="predicted"/>
<dbReference type="Proteomes" id="UP000775213">
    <property type="component" value="Unassembled WGS sequence"/>
</dbReference>
<gene>
    <name evidence="1" type="ORF">IEQ34_001637</name>
</gene>
<keyword evidence="2" id="KW-1185">Reference proteome</keyword>
<protein>
    <submittedName>
        <fullName evidence="1">Uncharacterized protein</fullName>
    </submittedName>
</protein>
<sequence length="219" mass="23617">MVVKRLKDPSFLDGSSVSRSFKEALSGLSSSSNFFNLKITSHCGMPFLWISEDEIHALAVPFEFSLVGKFPVPVCELGHSDVPLDSAIPMAPSILLAIGSGYEVNVGINVEMVGKDVLDHASMENDHCHVNLDDGNVDFCDINKVPLNHSSSNLVFVLYGSPLTGMSPNFVNDNDNAVVIDVSISLISNDALNVHLALSLKVSCVDQSDWLEECFSSDG</sequence>
<name>A0AAV7HP76_DENCH</name>
<comment type="caution">
    <text evidence="1">The sequence shown here is derived from an EMBL/GenBank/DDBJ whole genome shotgun (WGS) entry which is preliminary data.</text>
</comment>
<reference evidence="1 2" key="1">
    <citation type="journal article" date="2021" name="Hortic Res">
        <title>Chromosome-scale assembly of the Dendrobium chrysotoxum genome enhances the understanding of orchid evolution.</title>
        <authorList>
            <person name="Zhang Y."/>
            <person name="Zhang G.Q."/>
            <person name="Zhang D."/>
            <person name="Liu X.D."/>
            <person name="Xu X.Y."/>
            <person name="Sun W.H."/>
            <person name="Yu X."/>
            <person name="Zhu X."/>
            <person name="Wang Z.W."/>
            <person name="Zhao X."/>
            <person name="Zhong W.Y."/>
            <person name="Chen H."/>
            <person name="Yin W.L."/>
            <person name="Huang T."/>
            <person name="Niu S.C."/>
            <person name="Liu Z.J."/>
        </authorList>
    </citation>
    <scope>NUCLEOTIDE SEQUENCE [LARGE SCALE GENOMIC DNA]</scope>
    <source>
        <strain evidence="1">Lindl</strain>
    </source>
</reference>
<accession>A0AAV7HP76</accession>
<evidence type="ECO:0000313" key="1">
    <source>
        <dbReference type="EMBL" id="KAH0470079.1"/>
    </source>
</evidence>
<evidence type="ECO:0000313" key="2">
    <source>
        <dbReference type="Proteomes" id="UP000775213"/>
    </source>
</evidence>